<reference evidence="3 4" key="1">
    <citation type="submission" date="2019-07" db="EMBL/GenBank/DDBJ databases">
        <title>De Novo Assembly of kiwifruit Actinidia rufa.</title>
        <authorList>
            <person name="Sugita-Konishi S."/>
            <person name="Sato K."/>
            <person name="Mori E."/>
            <person name="Abe Y."/>
            <person name="Kisaki G."/>
            <person name="Hamano K."/>
            <person name="Suezawa K."/>
            <person name="Otani M."/>
            <person name="Fukuda T."/>
            <person name="Manabe T."/>
            <person name="Gomi K."/>
            <person name="Tabuchi M."/>
            <person name="Akimitsu K."/>
            <person name="Kataoka I."/>
        </authorList>
    </citation>
    <scope>NUCLEOTIDE SEQUENCE [LARGE SCALE GENOMIC DNA]</scope>
    <source>
        <strain evidence="4">cv. Fuchu</strain>
    </source>
</reference>
<keyword evidence="2" id="KW-0812">Transmembrane</keyword>
<organism evidence="3 4">
    <name type="scientific">Actinidia rufa</name>
    <dbReference type="NCBI Taxonomy" id="165716"/>
    <lineage>
        <taxon>Eukaryota</taxon>
        <taxon>Viridiplantae</taxon>
        <taxon>Streptophyta</taxon>
        <taxon>Embryophyta</taxon>
        <taxon>Tracheophyta</taxon>
        <taxon>Spermatophyta</taxon>
        <taxon>Magnoliopsida</taxon>
        <taxon>eudicotyledons</taxon>
        <taxon>Gunneridae</taxon>
        <taxon>Pentapetalae</taxon>
        <taxon>asterids</taxon>
        <taxon>Ericales</taxon>
        <taxon>Actinidiaceae</taxon>
        <taxon>Actinidia</taxon>
    </lineage>
</organism>
<evidence type="ECO:0000313" key="4">
    <source>
        <dbReference type="Proteomes" id="UP000585474"/>
    </source>
</evidence>
<comment type="caution">
    <text evidence="3">The sequence shown here is derived from an EMBL/GenBank/DDBJ whole genome shotgun (WGS) entry which is preliminary data.</text>
</comment>
<proteinExistence type="predicted"/>
<keyword evidence="4" id="KW-1185">Reference proteome</keyword>
<accession>A0A7J0GL64</accession>
<feature type="compositionally biased region" description="Low complexity" evidence="1">
    <location>
        <begin position="83"/>
        <end position="94"/>
    </location>
</feature>
<evidence type="ECO:0000256" key="1">
    <source>
        <dbReference type="SAM" id="MobiDB-lite"/>
    </source>
</evidence>
<evidence type="ECO:0000313" key="3">
    <source>
        <dbReference type="EMBL" id="GFZ11520.1"/>
    </source>
</evidence>
<feature type="transmembrane region" description="Helical" evidence="2">
    <location>
        <begin position="286"/>
        <end position="309"/>
    </location>
</feature>
<dbReference type="Proteomes" id="UP000585474">
    <property type="component" value="Unassembled WGS sequence"/>
</dbReference>
<name>A0A7J0GL64_9ERIC</name>
<keyword evidence="2" id="KW-1133">Transmembrane helix</keyword>
<feature type="transmembrane region" description="Helical" evidence="2">
    <location>
        <begin position="239"/>
        <end position="257"/>
    </location>
</feature>
<feature type="region of interest" description="Disordered" evidence="1">
    <location>
        <begin position="66"/>
        <end position="94"/>
    </location>
</feature>
<gene>
    <name evidence="3" type="ORF">Acr_22g0009180</name>
</gene>
<keyword evidence="2" id="KW-0472">Membrane</keyword>
<evidence type="ECO:0000256" key="2">
    <source>
        <dbReference type="SAM" id="Phobius"/>
    </source>
</evidence>
<protein>
    <submittedName>
        <fullName evidence="3">Uncharacterized protein</fullName>
    </submittedName>
</protein>
<dbReference type="AlphaFoldDB" id="A0A7J0GL64"/>
<dbReference type="EMBL" id="BJWL01000022">
    <property type="protein sequence ID" value="GFZ11520.1"/>
    <property type="molecule type" value="Genomic_DNA"/>
</dbReference>
<sequence length="405" mass="43365">MDKSSFELFNGGTIGFERLRQDPVKDASLEYTGPALGEDNSTGDKTSEQEVANLCLIAKEDDINEGLSEKTSPSKLSSVPRHPSGLPSVVVPRPSSSTIIPPRLLSSDNSKVTTTLARRMAPKAYLRWIPPGSPGQPWALLMSKPAMSFSDQKGRSLAGQKLFGIDLLYAKTLFYSVPGSQGETAHQRQFSNIYSCCCAGTAIAEDRNFRWMLLWPQASAVAAGNVDADATRNGSHRSCCVLLLMLLMLWFVAEVLAQLVESPAAVAVVEGSTAAFLCCPDLKVMLMLLLHAAAVVGHLVVGGVSVVLVSGKKNNPDAVRVCWFCLYADGSDSGQVPKVLLVVMLLLPLLEFDVEPFVNPLAFVCASVVFPACPVLILGKQVNLRLSIAVEGHSAVQLMFKAACG</sequence>